<evidence type="ECO:0000256" key="6">
    <source>
        <dbReference type="PROSITE-ProRule" id="PRU00278"/>
    </source>
</evidence>
<dbReference type="Gene3D" id="1.10.4030.10">
    <property type="entry name" value="Porin chaperone SurA, peptide-binding domain"/>
    <property type="match status" value="1"/>
</dbReference>
<keyword evidence="7" id="KW-0812">Transmembrane</keyword>
<dbReference type="InterPro" id="IPR046357">
    <property type="entry name" value="PPIase_dom_sf"/>
</dbReference>
<accession>A0A0V8H606</accession>
<keyword evidence="4 6" id="KW-0697">Rotamase</keyword>
<dbReference type="EMBL" id="FMAU01000011">
    <property type="protein sequence ID" value="SCC36607.1"/>
    <property type="molecule type" value="Genomic_DNA"/>
</dbReference>
<dbReference type="PANTHER" id="PTHR47245:SF1">
    <property type="entry name" value="FOLDASE PROTEIN PRSA"/>
    <property type="match status" value="1"/>
</dbReference>
<dbReference type="Gene3D" id="3.10.50.40">
    <property type="match status" value="1"/>
</dbReference>
<reference evidence="10" key="1">
    <citation type="submission" date="2016-08" db="EMBL/GenBank/DDBJ databases">
        <authorList>
            <person name="Varghese N."/>
            <person name="Submissions Spin"/>
        </authorList>
    </citation>
    <scope>NUCLEOTIDE SEQUENCE [LARGE SCALE GENOMIC DNA]</scope>
    <source>
        <strain evidence="10">SGD-1123</strain>
    </source>
</reference>
<dbReference type="PANTHER" id="PTHR47245">
    <property type="entry name" value="PEPTIDYLPROLYL ISOMERASE"/>
    <property type="match status" value="1"/>
</dbReference>
<evidence type="ECO:0000256" key="1">
    <source>
        <dbReference type="ARBA" id="ARBA00000971"/>
    </source>
</evidence>
<dbReference type="InterPro" id="IPR000297">
    <property type="entry name" value="PPIase_PpiC"/>
</dbReference>
<protein>
    <recommendedName>
        <fullName evidence="2">peptidylprolyl isomerase</fullName>
        <ecNumber evidence="2">5.2.1.8</ecNumber>
    </recommendedName>
</protein>
<dbReference type="Proteomes" id="UP000181997">
    <property type="component" value="Unassembled WGS sequence"/>
</dbReference>
<dbReference type="GO" id="GO:0003755">
    <property type="term" value="F:peptidyl-prolyl cis-trans isomerase activity"/>
    <property type="evidence" value="ECO:0007669"/>
    <property type="project" value="UniProtKB-KW"/>
</dbReference>
<keyword evidence="10" id="KW-1185">Reference proteome</keyword>
<dbReference type="PROSITE" id="PS01096">
    <property type="entry name" value="PPIC_PPIASE_1"/>
    <property type="match status" value="1"/>
</dbReference>
<dbReference type="SUPFAM" id="SSF109998">
    <property type="entry name" value="Triger factor/SurA peptide-binding domain-like"/>
    <property type="match status" value="1"/>
</dbReference>
<proteinExistence type="predicted"/>
<dbReference type="OrthoDB" id="2677468at2"/>
<organism evidence="9 10">
    <name type="scientific">[Bacillus] enclensis</name>
    <dbReference type="NCBI Taxonomy" id="1402860"/>
    <lineage>
        <taxon>Bacteria</taxon>
        <taxon>Bacillati</taxon>
        <taxon>Bacillota</taxon>
        <taxon>Bacilli</taxon>
        <taxon>Bacillales</taxon>
        <taxon>Bacillaceae</taxon>
        <taxon>Rossellomorea</taxon>
    </lineage>
</organism>
<dbReference type="EC" id="5.2.1.8" evidence="2"/>
<evidence type="ECO:0000256" key="5">
    <source>
        <dbReference type="ARBA" id="ARBA00023235"/>
    </source>
</evidence>
<evidence type="ECO:0000313" key="10">
    <source>
        <dbReference type="Proteomes" id="UP000181997"/>
    </source>
</evidence>
<name>A0A0V8H606_9BACI</name>
<feature type="domain" description="PpiC" evidence="8">
    <location>
        <begin position="160"/>
        <end position="252"/>
    </location>
</feature>
<comment type="catalytic activity">
    <reaction evidence="1">
        <text>[protein]-peptidylproline (omega=180) = [protein]-peptidylproline (omega=0)</text>
        <dbReference type="Rhea" id="RHEA:16237"/>
        <dbReference type="Rhea" id="RHEA-COMP:10747"/>
        <dbReference type="Rhea" id="RHEA-COMP:10748"/>
        <dbReference type="ChEBI" id="CHEBI:83833"/>
        <dbReference type="ChEBI" id="CHEBI:83834"/>
        <dbReference type="EC" id="5.2.1.8"/>
    </reaction>
</comment>
<keyword evidence="7" id="KW-1133">Transmembrane helix</keyword>
<evidence type="ECO:0000313" key="9">
    <source>
        <dbReference type="EMBL" id="SCC36607.1"/>
    </source>
</evidence>
<evidence type="ECO:0000256" key="4">
    <source>
        <dbReference type="ARBA" id="ARBA00023110"/>
    </source>
</evidence>
<dbReference type="Pfam" id="PF13145">
    <property type="entry name" value="Rotamase_2"/>
    <property type="match status" value="1"/>
</dbReference>
<evidence type="ECO:0000256" key="7">
    <source>
        <dbReference type="SAM" id="Phobius"/>
    </source>
</evidence>
<evidence type="ECO:0000259" key="8">
    <source>
        <dbReference type="PROSITE" id="PS50198"/>
    </source>
</evidence>
<evidence type="ECO:0000256" key="3">
    <source>
        <dbReference type="ARBA" id="ARBA00022729"/>
    </source>
</evidence>
<sequence length="300" mass="34004">MKRKPKPFLIAAAVLLVTNIITLFLWLKPDASPGVGGISAGSEVVATVGGDSVTREDWLYTLEQKYGEQELRQLVNQKVIDKAAKKYNVSISDKEVDQEFDLIRSAYDSFDEEFTADEETVKAQIRTDLLLEELLTKDVEISEEDMKNFYTQNEEMYSIPKMFNLKQIKVKDKSDAGQVIKELESGSSFDVLAMERSTDDGSANLGGDIGYVPAEGELLSPEAVKELESTKKGKWSQPVKTGSDYVIYLLKDTVKERQYSYKDVKDQIRRQLAMEQVETPLTPEAFWDEAEVEWFYGTEQ</sequence>
<dbReference type="InterPro" id="IPR050245">
    <property type="entry name" value="PrsA_foldase"/>
</dbReference>
<evidence type="ECO:0000256" key="2">
    <source>
        <dbReference type="ARBA" id="ARBA00013194"/>
    </source>
</evidence>
<dbReference type="InterPro" id="IPR023058">
    <property type="entry name" value="PPIase_PpiC_CS"/>
</dbReference>
<keyword evidence="7" id="KW-0472">Membrane</keyword>
<keyword evidence="3" id="KW-0732">Signal</keyword>
<dbReference type="SUPFAM" id="SSF54534">
    <property type="entry name" value="FKBP-like"/>
    <property type="match status" value="1"/>
</dbReference>
<dbReference type="InterPro" id="IPR027304">
    <property type="entry name" value="Trigger_fact/SurA_dom_sf"/>
</dbReference>
<keyword evidence="5 6" id="KW-0413">Isomerase</keyword>
<dbReference type="PROSITE" id="PS50198">
    <property type="entry name" value="PPIC_PPIASE_2"/>
    <property type="match status" value="1"/>
</dbReference>
<dbReference type="AlphaFoldDB" id="A0A0V8H606"/>
<feature type="transmembrane region" description="Helical" evidence="7">
    <location>
        <begin position="7"/>
        <end position="27"/>
    </location>
</feature>
<gene>
    <name evidence="9" type="ORF">GA0061094_4334</name>
</gene>
<dbReference type="RefSeq" id="WP_058300026.1">
    <property type="nucleotide sequence ID" value="NZ_FMAU01000011.1"/>
</dbReference>